<comment type="caution">
    <text evidence="2">The sequence shown here is derived from an EMBL/GenBank/DDBJ whole genome shotgun (WGS) entry which is preliminary data.</text>
</comment>
<protein>
    <submittedName>
        <fullName evidence="2">Uncharacterized protein</fullName>
    </submittedName>
</protein>
<dbReference type="Proteomes" id="UP001181533">
    <property type="component" value="Unassembled WGS sequence"/>
</dbReference>
<gene>
    <name evidence="2" type="ORF">FO599_16195</name>
</gene>
<evidence type="ECO:0000256" key="1">
    <source>
        <dbReference type="SAM" id="Phobius"/>
    </source>
</evidence>
<accession>A0AB35PCZ0</accession>
<proteinExistence type="predicted"/>
<reference evidence="2" key="1">
    <citation type="submission" date="2019-07" db="EMBL/GenBank/DDBJ databases">
        <title>Phylogenomic Reclassification of ATCC Bacillus Strains and Various Taxa within the Genus Bacillus.</title>
        <authorList>
            <person name="Riojas M.A."/>
            <person name="Frank A.M."/>
            <person name="Fenn S.L."/>
            <person name="King S.P."/>
            <person name="Brower S.M."/>
            <person name="Hazbon M.H."/>
        </authorList>
    </citation>
    <scope>NUCLEOTIDE SEQUENCE</scope>
    <source>
        <strain evidence="2">ATCC 35646</strain>
    </source>
</reference>
<evidence type="ECO:0000313" key="3">
    <source>
        <dbReference type="Proteomes" id="UP001181533"/>
    </source>
</evidence>
<dbReference type="AlphaFoldDB" id="A0AB35PCZ0"/>
<feature type="transmembrane region" description="Helical" evidence="1">
    <location>
        <begin position="23"/>
        <end position="46"/>
    </location>
</feature>
<sequence length="65" mass="7350">MEVSLGCPQVARGFCRSLSVSRYISIIADIILFTKVTVTSSLFVLYKLNRLVYNRAYKNGMKKGE</sequence>
<keyword evidence="1" id="KW-0812">Transmembrane</keyword>
<dbReference type="RefSeq" id="WP_080548763.1">
    <property type="nucleotide sequence ID" value="NZ_VIWB01000004.1"/>
</dbReference>
<keyword evidence="1" id="KW-0472">Membrane</keyword>
<name>A0AB35PCZ0_BACTU</name>
<keyword evidence="1" id="KW-1133">Transmembrane helix</keyword>
<organism evidence="2 3">
    <name type="scientific">Bacillus thuringiensis</name>
    <dbReference type="NCBI Taxonomy" id="1428"/>
    <lineage>
        <taxon>Bacteria</taxon>
        <taxon>Bacillati</taxon>
        <taxon>Bacillota</taxon>
        <taxon>Bacilli</taxon>
        <taxon>Bacillales</taxon>
        <taxon>Bacillaceae</taxon>
        <taxon>Bacillus</taxon>
        <taxon>Bacillus cereus group</taxon>
    </lineage>
</organism>
<dbReference type="EMBL" id="VKQN01000018">
    <property type="protein sequence ID" value="MDR4177621.1"/>
    <property type="molecule type" value="Genomic_DNA"/>
</dbReference>
<evidence type="ECO:0000313" key="2">
    <source>
        <dbReference type="EMBL" id="MDR4177621.1"/>
    </source>
</evidence>